<dbReference type="Proteomes" id="UP000077315">
    <property type="component" value="Unassembled WGS sequence"/>
</dbReference>
<keyword evidence="3" id="KW-1185">Reference proteome</keyword>
<dbReference type="SUPFAM" id="SSF81383">
    <property type="entry name" value="F-box domain"/>
    <property type="match status" value="1"/>
</dbReference>
<gene>
    <name evidence="2" type="ORF">PHYBLDRAFT_164232</name>
</gene>
<sequence length="365" mass="41899">METHTNIHSLAPEILFQIFSFMPYNEVYRVRSVCKQWQHMATEHIYLSIKATRQTVTVKLGERSHKRTIDLEAHSYDPIHQVIEFKPVQVTEHAGSQGPDQTSQWSIYQRRMQIHFSQWKAQTRLPAAVEDCLTVQEKDLALFHLLYNPALERTYELPSPASLLPSKQSPGDLHYVGDRGLILALSYQTKASPHHNLFNTAYSSHAIHMGVGVPAPRLEIHWVRATLAWVVSGMAPHTPVPQIYTERYASLDSKLAHSGCYKYDLYSNPVLEHIVQGNDQIPQDLLKYLQSHTHECHTRLSRIQHMLEGAGVDARVIWKYSFAKACVVSNGSLLGEEDVVRRIQVLEEEWRKKRQSLTRRLNATI</sequence>
<dbReference type="PROSITE" id="PS50181">
    <property type="entry name" value="FBOX"/>
    <property type="match status" value="1"/>
</dbReference>
<dbReference type="EMBL" id="KV440974">
    <property type="protein sequence ID" value="OAD77317.1"/>
    <property type="molecule type" value="Genomic_DNA"/>
</dbReference>
<dbReference type="InParanoid" id="A0A162PZ30"/>
<evidence type="ECO:0000259" key="1">
    <source>
        <dbReference type="PROSITE" id="PS50181"/>
    </source>
</evidence>
<evidence type="ECO:0000313" key="2">
    <source>
        <dbReference type="EMBL" id="OAD77317.1"/>
    </source>
</evidence>
<dbReference type="InterPro" id="IPR036047">
    <property type="entry name" value="F-box-like_dom_sf"/>
</dbReference>
<proteinExistence type="predicted"/>
<dbReference type="RefSeq" id="XP_018295357.1">
    <property type="nucleotide sequence ID" value="XM_018434971.1"/>
</dbReference>
<dbReference type="CDD" id="cd09917">
    <property type="entry name" value="F-box_SF"/>
    <property type="match status" value="1"/>
</dbReference>
<name>A0A162PZ30_PHYB8</name>
<accession>A0A162PZ30</accession>
<reference evidence="3" key="1">
    <citation type="submission" date="2015-06" db="EMBL/GenBank/DDBJ databases">
        <title>Expansion of signal transduction pathways in fungi by whole-genome duplication.</title>
        <authorList>
            <consortium name="DOE Joint Genome Institute"/>
            <person name="Corrochano L.M."/>
            <person name="Kuo A."/>
            <person name="Marcet-Houben M."/>
            <person name="Polaino S."/>
            <person name="Salamov A."/>
            <person name="Villalobos J.M."/>
            <person name="Alvarez M.I."/>
            <person name="Avalos J."/>
            <person name="Benito E.P."/>
            <person name="Benoit I."/>
            <person name="Burger G."/>
            <person name="Camino L.P."/>
            <person name="Canovas D."/>
            <person name="Cerda-Olmedo E."/>
            <person name="Cheng J.-F."/>
            <person name="Dominguez A."/>
            <person name="Elias M."/>
            <person name="Eslava A.P."/>
            <person name="Glaser F."/>
            <person name="Grimwood J."/>
            <person name="Gutierrez G."/>
            <person name="Heitman J."/>
            <person name="Henrissat B."/>
            <person name="Iturriaga E.A."/>
            <person name="Lang B.F."/>
            <person name="Lavin J.L."/>
            <person name="Lee S."/>
            <person name="Li W."/>
            <person name="Lindquist E."/>
            <person name="Lopez-Garcia S."/>
            <person name="Luque E.M."/>
            <person name="Marcos A.T."/>
            <person name="Martin J."/>
            <person name="McCluskey K."/>
            <person name="Medina H.R."/>
            <person name="Miralles-Duran A."/>
            <person name="Miyazaki A."/>
            <person name="Munoz-Torres E."/>
            <person name="Oguiza J.A."/>
            <person name="Ohm R."/>
            <person name="Olmedo M."/>
            <person name="Orejas M."/>
            <person name="Ortiz-Castellanos L."/>
            <person name="Pisabarro A.G."/>
            <person name="Rodriguez-Romero J."/>
            <person name="Ruiz-Herrera J."/>
            <person name="Ruiz-Vazquez R."/>
            <person name="Sanz C."/>
            <person name="Schackwitz W."/>
            <person name="Schmutz J."/>
            <person name="Shahriari M."/>
            <person name="Shelest E."/>
            <person name="Silva-Franco F."/>
            <person name="Soanes D."/>
            <person name="Syed K."/>
            <person name="Tagua V.G."/>
            <person name="Talbot N.J."/>
            <person name="Thon M."/>
            <person name="De vries R.P."/>
            <person name="Wiebenga A."/>
            <person name="Yadav J.S."/>
            <person name="Braun E.L."/>
            <person name="Baker S."/>
            <person name="Garre V."/>
            <person name="Horwitz B."/>
            <person name="Torres-Martinez S."/>
            <person name="Idnurm A."/>
            <person name="Herrera-Estrella A."/>
            <person name="Gabaldon T."/>
            <person name="Grigoriev I.V."/>
        </authorList>
    </citation>
    <scope>NUCLEOTIDE SEQUENCE [LARGE SCALE GENOMIC DNA]</scope>
    <source>
        <strain evidence="3">NRRL 1555(-)</strain>
    </source>
</reference>
<organism evidence="2 3">
    <name type="scientific">Phycomyces blakesleeanus (strain ATCC 8743b / DSM 1359 / FGSC 10004 / NBRC 33097 / NRRL 1555)</name>
    <dbReference type="NCBI Taxonomy" id="763407"/>
    <lineage>
        <taxon>Eukaryota</taxon>
        <taxon>Fungi</taxon>
        <taxon>Fungi incertae sedis</taxon>
        <taxon>Mucoromycota</taxon>
        <taxon>Mucoromycotina</taxon>
        <taxon>Mucoromycetes</taxon>
        <taxon>Mucorales</taxon>
        <taxon>Phycomycetaceae</taxon>
        <taxon>Phycomyces</taxon>
    </lineage>
</organism>
<protein>
    <recommendedName>
        <fullName evidence="1">F-box domain-containing protein</fullName>
    </recommendedName>
</protein>
<dbReference type="VEuPathDB" id="FungiDB:PHYBLDRAFT_164232"/>
<dbReference type="GeneID" id="28995877"/>
<dbReference type="Pfam" id="PF12937">
    <property type="entry name" value="F-box-like"/>
    <property type="match status" value="1"/>
</dbReference>
<dbReference type="OrthoDB" id="2217005at2759"/>
<dbReference type="InterPro" id="IPR001810">
    <property type="entry name" value="F-box_dom"/>
</dbReference>
<dbReference type="Gene3D" id="1.20.1280.50">
    <property type="match status" value="1"/>
</dbReference>
<evidence type="ECO:0000313" key="3">
    <source>
        <dbReference type="Proteomes" id="UP000077315"/>
    </source>
</evidence>
<dbReference type="AlphaFoldDB" id="A0A162PZ30"/>
<dbReference type="STRING" id="763407.A0A162PZ30"/>
<feature type="domain" description="F-box" evidence="1">
    <location>
        <begin position="4"/>
        <end position="49"/>
    </location>
</feature>